<organism evidence="2 3">
    <name type="scientific">Paenimyroides ummariense</name>
    <dbReference type="NCBI Taxonomy" id="913024"/>
    <lineage>
        <taxon>Bacteria</taxon>
        <taxon>Pseudomonadati</taxon>
        <taxon>Bacteroidota</taxon>
        <taxon>Flavobacteriia</taxon>
        <taxon>Flavobacteriales</taxon>
        <taxon>Flavobacteriaceae</taxon>
        <taxon>Paenimyroides</taxon>
    </lineage>
</organism>
<proteinExistence type="predicted"/>
<dbReference type="EMBL" id="FOVI01000002">
    <property type="protein sequence ID" value="SFN20329.1"/>
    <property type="molecule type" value="Genomic_DNA"/>
</dbReference>
<evidence type="ECO:0000313" key="2">
    <source>
        <dbReference type="EMBL" id="SFN20329.1"/>
    </source>
</evidence>
<dbReference type="AlphaFoldDB" id="A0A1I4X528"/>
<keyword evidence="3" id="KW-1185">Reference proteome</keyword>
<dbReference type="RefSeq" id="WP_091518348.1">
    <property type="nucleotide sequence ID" value="NZ_FOVI01000002.1"/>
</dbReference>
<accession>A0A1I4X528</accession>
<protein>
    <recommendedName>
        <fullName evidence="4">Collagen triple helix repeat-containing protein</fullName>
    </recommendedName>
</protein>
<sequence length="833" mass="84210">MKKATKINLTLLALVLSANGLYAQQGFGTNQPSKASVIDLQSDSKGLLIPRVALTSLTNFLPVKGETSTNIGKTNSLLVYNTATVGTTIKPGYYYWTTDGTAANSFWKRLLANDEATALALAGDVTGTLGATVVGKIQGTPVANTAPTNNQVLTYNGSTWTPTTISPATISNKGTLTTQGGIEFTGGTDGTDKLLGNATIQIADLGVTTSKLGVDAVTNEKLADNAVQAENIANRNVTAAKLTAGSGAAGRVAVADANGVVTYTNAVPSSSVSGQDVTAASNKVTLAGTPTGAALKAFSIDVNEANLTLNNIGGTLNANKITPSTTNNQVLTTNGSGTTVWADRSSLITGVSNTSSGNSLTTTVNGTTGSAVNIINSNALSLNGSNQLVSTINGIASTALDLAPAVKANQQNTIVQGTGAVSVPAAVTVGNNTTYTVGVNTATSSDLGVVRPGAGLSISSGVLSVDASASGIGKTLTGSGITVTAGNTVGTGTSLANTVLADVTLGIADNAITSTKIANNAVTVGKLPAGASATTFLRGDGTWVTPTDTNTTYGGSTSILLNSGLFTRAELTGDVTAPANSNVTTIANNAITAGKISDDAVTAAKINPDVAGNGLTQATDGSLQVNAQNGISVNNDLVKLGGTLTENTTLTNSTFDLTLATTTTGTTGKLKVTGLDKTKVQATVNTGTTTGITEHILAVGSDNVVKALKATMPKFFYMPSIIIPIANSQFTTINGSAGESFTDATRTGVLNLYERYKAQFGTNGTATQPSSPSAPPLPVLPASELHYYVTWYDTTIFQSVSLDATGKMTYIVRTGVDVTVGSFMNIVFAVKEG</sequence>
<feature type="chain" id="PRO_5011544205" description="Collagen triple helix repeat-containing protein" evidence="1">
    <location>
        <begin position="24"/>
        <end position="833"/>
    </location>
</feature>
<name>A0A1I4X528_9FLAO</name>
<dbReference type="Proteomes" id="UP000199036">
    <property type="component" value="Unassembled WGS sequence"/>
</dbReference>
<evidence type="ECO:0008006" key="4">
    <source>
        <dbReference type="Google" id="ProtNLM"/>
    </source>
</evidence>
<dbReference type="STRING" id="913024.SAMN05421741_10291"/>
<feature type="signal peptide" evidence="1">
    <location>
        <begin position="1"/>
        <end position="23"/>
    </location>
</feature>
<reference evidence="3" key="1">
    <citation type="submission" date="2016-10" db="EMBL/GenBank/DDBJ databases">
        <authorList>
            <person name="Varghese N."/>
            <person name="Submissions S."/>
        </authorList>
    </citation>
    <scope>NUCLEOTIDE SEQUENCE [LARGE SCALE GENOMIC DNA]</scope>
    <source>
        <strain evidence="3">DS-12</strain>
    </source>
</reference>
<keyword evidence="1" id="KW-0732">Signal</keyword>
<gene>
    <name evidence="2" type="ORF">SAMN05421741_10291</name>
</gene>
<evidence type="ECO:0000256" key="1">
    <source>
        <dbReference type="SAM" id="SignalP"/>
    </source>
</evidence>
<evidence type="ECO:0000313" key="3">
    <source>
        <dbReference type="Proteomes" id="UP000199036"/>
    </source>
</evidence>
<dbReference type="OrthoDB" id="9808953at2"/>